<dbReference type="GO" id="GO:0019825">
    <property type="term" value="F:oxygen binding"/>
    <property type="evidence" value="ECO:0007669"/>
    <property type="project" value="InterPro"/>
</dbReference>
<evidence type="ECO:0000256" key="1">
    <source>
        <dbReference type="ARBA" id="ARBA00022448"/>
    </source>
</evidence>
<sequence>MSDPTQPTPYDRIGGEAGVRRLTQRFYELMDSLPEAAACRAIHPPSLGNSEQKLFEYLTGWLGGPPLFVERHGPPMLRRRHLHAPIAGPEIEGWLACFRRAWAETVADQALGALVLPQVEGLARHMRNRAEG</sequence>
<dbReference type="AlphaFoldDB" id="A0A9X1L972"/>
<protein>
    <submittedName>
        <fullName evidence="6">Group II truncated hemoglobin</fullName>
    </submittedName>
</protein>
<dbReference type="Pfam" id="PF01152">
    <property type="entry name" value="Bac_globin"/>
    <property type="match status" value="1"/>
</dbReference>
<evidence type="ECO:0000256" key="2">
    <source>
        <dbReference type="ARBA" id="ARBA00022617"/>
    </source>
</evidence>
<comment type="similarity">
    <text evidence="5">Belongs to the truncated hemoglobin family. Group II subfamily.</text>
</comment>
<dbReference type="Gene3D" id="1.10.490.10">
    <property type="entry name" value="Globins"/>
    <property type="match status" value="1"/>
</dbReference>
<dbReference type="InterPro" id="IPR012292">
    <property type="entry name" value="Globin/Proto"/>
</dbReference>
<keyword evidence="2" id="KW-0349">Heme</keyword>
<dbReference type="EMBL" id="JAJAQI010000025">
    <property type="protein sequence ID" value="MCB4823329.1"/>
    <property type="molecule type" value="Genomic_DNA"/>
</dbReference>
<organism evidence="6 7">
    <name type="scientific">Roseicella aerolata</name>
    <dbReference type="NCBI Taxonomy" id="2883479"/>
    <lineage>
        <taxon>Bacteria</taxon>
        <taxon>Pseudomonadati</taxon>
        <taxon>Pseudomonadota</taxon>
        <taxon>Alphaproteobacteria</taxon>
        <taxon>Acetobacterales</taxon>
        <taxon>Roseomonadaceae</taxon>
        <taxon>Roseicella</taxon>
    </lineage>
</organism>
<gene>
    <name evidence="6" type="ORF">LHA35_16470</name>
</gene>
<name>A0A9X1L972_9PROT</name>
<evidence type="ECO:0000313" key="7">
    <source>
        <dbReference type="Proteomes" id="UP001139311"/>
    </source>
</evidence>
<accession>A0A9X1L972</accession>
<evidence type="ECO:0000256" key="4">
    <source>
        <dbReference type="ARBA" id="ARBA00023004"/>
    </source>
</evidence>
<comment type="caution">
    <text evidence="6">The sequence shown here is derived from an EMBL/GenBank/DDBJ whole genome shotgun (WGS) entry which is preliminary data.</text>
</comment>
<dbReference type="PANTHER" id="PTHR47366">
    <property type="entry name" value="TWO-ON-TWO HEMOGLOBIN-3"/>
    <property type="match status" value="1"/>
</dbReference>
<evidence type="ECO:0000256" key="5">
    <source>
        <dbReference type="ARBA" id="ARBA00034496"/>
    </source>
</evidence>
<dbReference type="CDD" id="cd14773">
    <property type="entry name" value="TrHb2_PhHbO-like_O"/>
    <property type="match status" value="1"/>
</dbReference>
<dbReference type="Proteomes" id="UP001139311">
    <property type="component" value="Unassembled WGS sequence"/>
</dbReference>
<dbReference type="InterPro" id="IPR001486">
    <property type="entry name" value="Hemoglobin_trunc"/>
</dbReference>
<dbReference type="RefSeq" id="WP_226609907.1">
    <property type="nucleotide sequence ID" value="NZ_JAJAQI010000025.1"/>
</dbReference>
<dbReference type="GO" id="GO:0046872">
    <property type="term" value="F:metal ion binding"/>
    <property type="evidence" value="ECO:0007669"/>
    <property type="project" value="UniProtKB-KW"/>
</dbReference>
<dbReference type="SUPFAM" id="SSF46458">
    <property type="entry name" value="Globin-like"/>
    <property type="match status" value="1"/>
</dbReference>
<dbReference type="InterPro" id="IPR044203">
    <property type="entry name" value="GlbO/GLB3-like"/>
</dbReference>
<keyword evidence="3" id="KW-0479">Metal-binding</keyword>
<dbReference type="PANTHER" id="PTHR47366:SF1">
    <property type="entry name" value="TWO-ON-TWO HEMOGLOBIN-3"/>
    <property type="match status" value="1"/>
</dbReference>
<keyword evidence="7" id="KW-1185">Reference proteome</keyword>
<keyword evidence="1" id="KW-0813">Transport</keyword>
<reference evidence="6" key="1">
    <citation type="submission" date="2021-10" db="EMBL/GenBank/DDBJ databases">
        <title>Roseicella aerolatum sp. nov., isolated from aerosols of e-waste dismantling site.</title>
        <authorList>
            <person name="Qin T."/>
        </authorList>
    </citation>
    <scope>NUCLEOTIDE SEQUENCE</scope>
    <source>
        <strain evidence="6">GB24</strain>
    </source>
</reference>
<dbReference type="InterPro" id="IPR009050">
    <property type="entry name" value="Globin-like_sf"/>
</dbReference>
<dbReference type="GO" id="GO:0020037">
    <property type="term" value="F:heme binding"/>
    <property type="evidence" value="ECO:0007669"/>
    <property type="project" value="InterPro"/>
</dbReference>
<dbReference type="GO" id="GO:0005344">
    <property type="term" value="F:oxygen carrier activity"/>
    <property type="evidence" value="ECO:0007669"/>
    <property type="project" value="InterPro"/>
</dbReference>
<evidence type="ECO:0000256" key="3">
    <source>
        <dbReference type="ARBA" id="ARBA00022723"/>
    </source>
</evidence>
<evidence type="ECO:0000313" key="6">
    <source>
        <dbReference type="EMBL" id="MCB4823329.1"/>
    </source>
</evidence>
<proteinExistence type="inferred from homology"/>
<keyword evidence="4" id="KW-0408">Iron</keyword>